<evidence type="ECO:0000256" key="1">
    <source>
        <dbReference type="SAM" id="MobiDB-lite"/>
    </source>
</evidence>
<feature type="region of interest" description="Disordered" evidence="1">
    <location>
        <begin position="44"/>
        <end position="68"/>
    </location>
</feature>
<protein>
    <submittedName>
        <fullName evidence="3">Uncharacterized protein</fullName>
    </submittedName>
</protein>
<accession>A0A914Q3L0</accession>
<sequence>MEKENADFLQVGDIFSISDGENVTYVFSGTEEEVHARKVIMLGQMNNSDNGENNTTNTTENENEEAPADRHLHNINSELQMLGQRVKRLETRKNSRINSREIIQGAVVNINGRNVNVAELSRGDFNNLLAIYRQRLGPFPTLPGITDLQIAEELGPHLVNAFINMKLGNFVSYLAGFLIEEEAFRISFLPPLGPHLRASNPKPPKRTLNNNFKTVFKYFALYYGGCILISDFKPFWLDSLRSRFNQKADNLKNKENAQYPSFAGLIPPFNVENAF</sequence>
<evidence type="ECO:0000313" key="2">
    <source>
        <dbReference type="Proteomes" id="UP000887578"/>
    </source>
</evidence>
<dbReference type="WBParaSite" id="PDA_v2.g23496.t1">
    <property type="protein sequence ID" value="PDA_v2.g23496.t1"/>
    <property type="gene ID" value="PDA_v2.g23496"/>
</dbReference>
<reference evidence="3" key="1">
    <citation type="submission" date="2022-11" db="UniProtKB">
        <authorList>
            <consortium name="WormBaseParasite"/>
        </authorList>
    </citation>
    <scope>IDENTIFICATION</scope>
</reference>
<name>A0A914Q3L0_9BILA</name>
<keyword evidence="2" id="KW-1185">Reference proteome</keyword>
<evidence type="ECO:0000313" key="3">
    <source>
        <dbReference type="WBParaSite" id="PDA_v2.g23496.t1"/>
    </source>
</evidence>
<organism evidence="2 3">
    <name type="scientific">Panagrolaimus davidi</name>
    <dbReference type="NCBI Taxonomy" id="227884"/>
    <lineage>
        <taxon>Eukaryota</taxon>
        <taxon>Metazoa</taxon>
        <taxon>Ecdysozoa</taxon>
        <taxon>Nematoda</taxon>
        <taxon>Chromadorea</taxon>
        <taxon>Rhabditida</taxon>
        <taxon>Tylenchina</taxon>
        <taxon>Panagrolaimomorpha</taxon>
        <taxon>Panagrolaimoidea</taxon>
        <taxon>Panagrolaimidae</taxon>
        <taxon>Panagrolaimus</taxon>
    </lineage>
</organism>
<dbReference type="AlphaFoldDB" id="A0A914Q3L0"/>
<dbReference type="Proteomes" id="UP000887578">
    <property type="component" value="Unplaced"/>
</dbReference>
<proteinExistence type="predicted"/>